<dbReference type="RefSeq" id="WP_077721151.1">
    <property type="nucleotide sequence ID" value="NZ_CP019699.1"/>
</dbReference>
<keyword evidence="8" id="KW-0378">Hydrolase</keyword>
<keyword evidence="7" id="KW-0479">Metal-binding</keyword>
<dbReference type="KEGG" id="ntr:B0W44_17580"/>
<evidence type="ECO:0000256" key="1">
    <source>
        <dbReference type="ARBA" id="ARBA00001941"/>
    </source>
</evidence>
<name>A0A1U9KBA7_9BACL</name>
<evidence type="ECO:0000256" key="4">
    <source>
        <dbReference type="ARBA" id="ARBA00008236"/>
    </source>
</evidence>
<dbReference type="Gene3D" id="3.40.1830.10">
    <property type="entry name" value="Thermophilic metalloprotease (M29)"/>
    <property type="match status" value="1"/>
</dbReference>
<accession>A0A1U9KBA7</accession>
<comment type="cofactor">
    <cofactor evidence="2">
        <name>Mg(2+)</name>
        <dbReference type="ChEBI" id="CHEBI:18420"/>
    </cofactor>
</comment>
<dbReference type="PRINTS" id="PR00919">
    <property type="entry name" value="THERMOPTASE"/>
</dbReference>
<comment type="similarity">
    <text evidence="4">Belongs to the peptidase M29 family.</text>
</comment>
<dbReference type="PANTHER" id="PTHR34448">
    <property type="entry name" value="AMINOPEPTIDASE"/>
    <property type="match status" value="1"/>
</dbReference>
<comment type="cofactor">
    <cofactor evidence="3">
        <name>Zn(2+)</name>
        <dbReference type="ChEBI" id="CHEBI:29105"/>
    </cofactor>
</comment>
<dbReference type="InterPro" id="IPR035097">
    <property type="entry name" value="M29_N-terminal"/>
</dbReference>
<organism evidence="10 11">
    <name type="scientific">Novibacillus thermophilus</name>
    <dbReference type="NCBI Taxonomy" id="1471761"/>
    <lineage>
        <taxon>Bacteria</taxon>
        <taxon>Bacillati</taxon>
        <taxon>Bacillota</taxon>
        <taxon>Bacilli</taxon>
        <taxon>Bacillales</taxon>
        <taxon>Thermoactinomycetaceae</taxon>
        <taxon>Novibacillus</taxon>
    </lineage>
</organism>
<evidence type="ECO:0000256" key="6">
    <source>
        <dbReference type="ARBA" id="ARBA00022670"/>
    </source>
</evidence>
<keyword evidence="9" id="KW-0482">Metalloprotease</keyword>
<keyword evidence="6" id="KW-0645">Protease</keyword>
<dbReference type="AlphaFoldDB" id="A0A1U9KBA7"/>
<evidence type="ECO:0000256" key="2">
    <source>
        <dbReference type="ARBA" id="ARBA00001946"/>
    </source>
</evidence>
<dbReference type="InterPro" id="IPR052170">
    <property type="entry name" value="M29_Exopeptidase"/>
</dbReference>
<dbReference type="InterPro" id="IPR000787">
    <property type="entry name" value="Peptidase_M29"/>
</dbReference>
<dbReference type="GO" id="GO:0046872">
    <property type="term" value="F:metal ion binding"/>
    <property type="evidence" value="ECO:0007669"/>
    <property type="project" value="UniProtKB-KW"/>
</dbReference>
<keyword evidence="5 10" id="KW-0031">Aminopeptidase</keyword>
<dbReference type="OrthoDB" id="9803993at2"/>
<dbReference type="PANTHER" id="PTHR34448:SF3">
    <property type="entry name" value="AMINOPEPTIDASE AMPS"/>
    <property type="match status" value="1"/>
</dbReference>
<dbReference type="GO" id="GO:0004177">
    <property type="term" value="F:aminopeptidase activity"/>
    <property type="evidence" value="ECO:0007669"/>
    <property type="project" value="UniProtKB-KW"/>
</dbReference>
<gene>
    <name evidence="10" type="ORF">B0W44_17580</name>
</gene>
<dbReference type="EMBL" id="CP019699">
    <property type="protein sequence ID" value="AQS57281.1"/>
    <property type="molecule type" value="Genomic_DNA"/>
</dbReference>
<evidence type="ECO:0000256" key="7">
    <source>
        <dbReference type="ARBA" id="ARBA00022723"/>
    </source>
</evidence>
<dbReference type="Pfam" id="PF02073">
    <property type="entry name" value="Peptidase_M29"/>
    <property type="match status" value="1"/>
</dbReference>
<keyword evidence="11" id="KW-1185">Reference proteome</keyword>
<evidence type="ECO:0000256" key="3">
    <source>
        <dbReference type="ARBA" id="ARBA00001947"/>
    </source>
</evidence>
<reference evidence="10 11" key="1">
    <citation type="journal article" date="2015" name="Int. J. Syst. Evol. Microbiol.">
        <title>Novibacillus thermophilus gen. nov., sp. nov., a Gram-staining-negative and moderately thermophilic member of the family Thermoactinomycetaceae.</title>
        <authorList>
            <person name="Yang G."/>
            <person name="Chen J."/>
            <person name="Zhou S."/>
        </authorList>
    </citation>
    <scope>NUCLEOTIDE SEQUENCE [LARGE SCALE GENOMIC DNA]</scope>
    <source>
        <strain evidence="10 11">SG-1</strain>
    </source>
</reference>
<dbReference type="SUPFAM" id="SSF144052">
    <property type="entry name" value="Thermophilic metalloprotease-like"/>
    <property type="match status" value="1"/>
</dbReference>
<evidence type="ECO:0000256" key="5">
    <source>
        <dbReference type="ARBA" id="ARBA00022438"/>
    </source>
</evidence>
<evidence type="ECO:0000256" key="9">
    <source>
        <dbReference type="ARBA" id="ARBA00023049"/>
    </source>
</evidence>
<evidence type="ECO:0000313" key="11">
    <source>
        <dbReference type="Proteomes" id="UP000188603"/>
    </source>
</evidence>
<evidence type="ECO:0000313" key="10">
    <source>
        <dbReference type="EMBL" id="AQS57281.1"/>
    </source>
</evidence>
<dbReference type="GO" id="GO:0006508">
    <property type="term" value="P:proteolysis"/>
    <property type="evidence" value="ECO:0007669"/>
    <property type="project" value="UniProtKB-KW"/>
</dbReference>
<sequence length="413" mass="46361">MEEQEQFQKLFDNYAEIALSVGVNVQPGQRMIVQAPVSAASFVHKLVEKAYERGVREVYVDYCDEALMRLKYLKQPEEGLGEFPMWKAKGYVEMAENGAALLQVYAPNPRLIRDAHPDRVSVVNQTRAAAMRAFKRYAIEDKISWSMVSFPTRAWAASVFPNLPPSEREGKLWEYIFEVTRVNRQDPIQAWREHVEHLAARAAILTEKQYAKLHFTSDKTNLTVELPAEHVWKSAKAVSAAGVSFVPNIPTEEVFTVPSKRGVNGTVYSTRPLNYNGVLIEDFSFTFQGGEVVDFTAAKGREMLKKLLETDEGARFLGEVAIVPHDSPISNTGVLFFNTLYDENASCHLALGFAIPSGVKGGVNMTRAEREARGLNDSLVHVDFMIGSANLDIDGERRDGEREPILRNGRWAF</sequence>
<dbReference type="Proteomes" id="UP000188603">
    <property type="component" value="Chromosome"/>
</dbReference>
<evidence type="ECO:0000256" key="8">
    <source>
        <dbReference type="ARBA" id="ARBA00022801"/>
    </source>
</evidence>
<comment type="cofactor">
    <cofactor evidence="1">
        <name>Co(2+)</name>
        <dbReference type="ChEBI" id="CHEBI:48828"/>
    </cofactor>
</comment>
<dbReference type="SMR" id="A0A1U9KBA7"/>
<protein>
    <submittedName>
        <fullName evidence="10">Aminopeptidase</fullName>
    </submittedName>
</protein>
<proteinExistence type="inferred from homology"/>
<dbReference type="GO" id="GO:0008237">
    <property type="term" value="F:metallopeptidase activity"/>
    <property type="evidence" value="ECO:0007669"/>
    <property type="project" value="UniProtKB-KW"/>
</dbReference>